<keyword evidence="3" id="KW-1185">Reference proteome</keyword>
<accession>A0ABX2I9H7</accession>
<dbReference type="Proteomes" id="UP000822142">
    <property type="component" value="Unassembled WGS sequence"/>
</dbReference>
<evidence type="ECO:0008006" key="4">
    <source>
        <dbReference type="Google" id="ProtNLM"/>
    </source>
</evidence>
<evidence type="ECO:0000313" key="3">
    <source>
        <dbReference type="Proteomes" id="UP000822142"/>
    </source>
</evidence>
<name>A0ABX2I9H7_BLAHA</name>
<comment type="caution">
    <text evidence="2">The sequence shown here is derived from an EMBL/GenBank/DDBJ whole genome shotgun (WGS) entry which is preliminary data.</text>
</comment>
<dbReference type="Pfam" id="PF12784">
    <property type="entry name" value="PDDEXK_2"/>
    <property type="match status" value="1"/>
</dbReference>
<feature type="region of interest" description="Disordered" evidence="1">
    <location>
        <begin position="304"/>
        <end position="329"/>
    </location>
</feature>
<proteinExistence type="predicted"/>
<gene>
    <name evidence="2" type="ORF">G5A70_05990</name>
</gene>
<sequence>MDTLLKTYFPIIRTREEVLNLIGEKEKLTNLFESWSEEQQEEFLDFCTGVKGVKILYDSFFKEIFNPEYHAERLEELLSLLLETKIRIKQILPNDSVRLADEYTLLITDIVIETEDGRIANLEIQKIGYAFPGQRTACYSADLLLRQYKRVKDRKRSENKKFNYRDLKKVYTIVLFEKSTREFHEIPDKYLHYGEHIYDTGLKLETLQKSVLVALDIFRKNIENRSIENKLEAWLFLLSSDEPERIMELLEKYPEFREIYEEVYQMCRNVEGIMSLFSKELEEMDRNTVSYMIEELEAEVKAAEERAEQEKQERKAAEERAKKEMEERERQIAELQEKIKRLESRKDEQQA</sequence>
<evidence type="ECO:0000256" key="1">
    <source>
        <dbReference type="SAM" id="MobiDB-lite"/>
    </source>
</evidence>
<evidence type="ECO:0000313" key="2">
    <source>
        <dbReference type="EMBL" id="NSJ85730.1"/>
    </source>
</evidence>
<organism evidence="2 3">
    <name type="scientific">Blautia hansenii</name>
    <name type="common">Ruminococcus hansenii</name>
    <dbReference type="NCBI Taxonomy" id="1322"/>
    <lineage>
        <taxon>Bacteria</taxon>
        <taxon>Bacillati</taxon>
        <taxon>Bacillota</taxon>
        <taxon>Clostridia</taxon>
        <taxon>Lachnospirales</taxon>
        <taxon>Lachnospiraceae</taxon>
        <taxon>Blautia</taxon>
    </lineage>
</organism>
<dbReference type="EMBL" id="JAAITA010000005">
    <property type="protein sequence ID" value="NSJ85730.1"/>
    <property type="molecule type" value="Genomic_DNA"/>
</dbReference>
<dbReference type="RefSeq" id="WP_173748774.1">
    <property type="nucleotide sequence ID" value="NZ_JAAITA010000005.1"/>
</dbReference>
<protein>
    <recommendedName>
        <fullName evidence="4">PD-(D/E)XK nuclease family transposase</fullName>
    </recommendedName>
</protein>
<reference evidence="2 3" key="1">
    <citation type="journal article" date="2020" name="Cell Host Microbe">
        <title>Functional and Genomic Variation between Human-Derived Isolates of Lachnospiraceae Reveals Inter- and Intra-Species Diversity.</title>
        <authorList>
            <person name="Sorbara M.T."/>
            <person name="Littmann E.R."/>
            <person name="Fontana E."/>
            <person name="Moody T.U."/>
            <person name="Kohout C.E."/>
            <person name="Gjonbalaj M."/>
            <person name="Eaton V."/>
            <person name="Seok R."/>
            <person name="Leiner I.M."/>
            <person name="Pamer E.G."/>
        </authorList>
    </citation>
    <scope>NUCLEOTIDE SEQUENCE [LARGE SCALE GENOMIC DNA]</scope>
    <source>
        <strain evidence="2 3">MSK.15.26</strain>
    </source>
</reference>